<dbReference type="CDD" id="cd06550">
    <property type="entry name" value="TM_ABC_iron-siderophores_like"/>
    <property type="match status" value="1"/>
</dbReference>
<evidence type="ECO:0000313" key="10">
    <source>
        <dbReference type="Proteomes" id="UP000182769"/>
    </source>
</evidence>
<dbReference type="Proteomes" id="UP000182769">
    <property type="component" value="Unassembled WGS sequence"/>
</dbReference>
<dbReference type="Gene3D" id="1.10.3470.10">
    <property type="entry name" value="ABC transporter involved in vitamin B12 uptake, BtuC"/>
    <property type="match status" value="1"/>
</dbReference>
<evidence type="ECO:0000256" key="5">
    <source>
        <dbReference type="ARBA" id="ARBA00022692"/>
    </source>
</evidence>
<feature type="transmembrane region" description="Helical" evidence="8">
    <location>
        <begin position="64"/>
        <end position="81"/>
    </location>
</feature>
<dbReference type="SUPFAM" id="SSF81345">
    <property type="entry name" value="ABC transporter involved in vitamin B12 uptake, BtuC"/>
    <property type="match status" value="1"/>
</dbReference>
<feature type="transmembrane region" description="Helical" evidence="8">
    <location>
        <begin position="312"/>
        <end position="328"/>
    </location>
</feature>
<keyword evidence="3" id="KW-0813">Transport</keyword>
<organism evidence="9 10">
    <name type="scientific">Marinomonas fungiae</name>
    <dbReference type="NCBI Taxonomy" id="1137284"/>
    <lineage>
        <taxon>Bacteria</taxon>
        <taxon>Pseudomonadati</taxon>
        <taxon>Pseudomonadota</taxon>
        <taxon>Gammaproteobacteria</taxon>
        <taxon>Oceanospirillales</taxon>
        <taxon>Oceanospirillaceae</taxon>
        <taxon>Marinomonas</taxon>
    </lineage>
</organism>
<dbReference type="RefSeq" id="WP_055461814.1">
    <property type="nucleotide sequence ID" value="NZ_CYHG01000002.1"/>
</dbReference>
<evidence type="ECO:0000256" key="4">
    <source>
        <dbReference type="ARBA" id="ARBA00022475"/>
    </source>
</evidence>
<evidence type="ECO:0000256" key="2">
    <source>
        <dbReference type="ARBA" id="ARBA00007935"/>
    </source>
</evidence>
<keyword evidence="6 8" id="KW-1133">Transmembrane helix</keyword>
<accession>A0A0K6IIB6</accession>
<comment type="similarity">
    <text evidence="2">Belongs to the binding-protein-dependent transport system permease family. FecCD subfamily.</text>
</comment>
<dbReference type="FunFam" id="1.10.3470.10:FF:000001">
    <property type="entry name" value="Vitamin B12 ABC transporter permease BtuC"/>
    <property type="match status" value="1"/>
</dbReference>
<feature type="transmembrane region" description="Helical" evidence="8">
    <location>
        <begin position="241"/>
        <end position="267"/>
    </location>
</feature>
<gene>
    <name evidence="9" type="ORF">Ga0061065_102181</name>
</gene>
<dbReference type="GO" id="GO:0033214">
    <property type="term" value="P:siderophore-iron import into cell"/>
    <property type="evidence" value="ECO:0007669"/>
    <property type="project" value="TreeGrafter"/>
</dbReference>
<feature type="transmembrane region" description="Helical" evidence="8">
    <location>
        <begin position="121"/>
        <end position="140"/>
    </location>
</feature>
<dbReference type="GO" id="GO:0022857">
    <property type="term" value="F:transmembrane transporter activity"/>
    <property type="evidence" value="ECO:0007669"/>
    <property type="project" value="InterPro"/>
</dbReference>
<evidence type="ECO:0000313" key="9">
    <source>
        <dbReference type="EMBL" id="CUB02844.1"/>
    </source>
</evidence>
<dbReference type="GO" id="GO:0005886">
    <property type="term" value="C:plasma membrane"/>
    <property type="evidence" value="ECO:0007669"/>
    <property type="project" value="UniProtKB-SubCell"/>
</dbReference>
<evidence type="ECO:0000256" key="8">
    <source>
        <dbReference type="SAM" id="Phobius"/>
    </source>
</evidence>
<name>A0A0K6IIB6_9GAMM</name>
<keyword evidence="7 8" id="KW-0472">Membrane</keyword>
<protein>
    <submittedName>
        <fullName evidence="9">ABC-type Fe3+-siderophore transport system, permease component</fullName>
    </submittedName>
</protein>
<feature type="transmembrane region" description="Helical" evidence="8">
    <location>
        <begin position="152"/>
        <end position="171"/>
    </location>
</feature>
<evidence type="ECO:0000256" key="7">
    <source>
        <dbReference type="ARBA" id="ARBA00023136"/>
    </source>
</evidence>
<dbReference type="OrthoDB" id="9055647at2"/>
<dbReference type="PANTHER" id="PTHR30472:SF1">
    <property type="entry name" value="FE(3+) DICITRATE TRANSPORT SYSTEM PERMEASE PROTEIN FECC-RELATED"/>
    <property type="match status" value="1"/>
</dbReference>
<evidence type="ECO:0000256" key="6">
    <source>
        <dbReference type="ARBA" id="ARBA00022989"/>
    </source>
</evidence>
<feature type="transmembrane region" description="Helical" evidence="8">
    <location>
        <begin position="279"/>
        <end position="300"/>
    </location>
</feature>
<sequence>MSPVLRALSLGLLLFLGLALISWWNLFAWSVVPVTGLDAWHAITAFDSQVIAQRIVIDLRLPRLLTALLVGASLAAAGTIMQGLTRNPLAAPSVLGVNAGAALGMALVSTLPFLYGALTTSIAAMLGGGLAWLLVMILGSAWRMGGNEHGRLVLAGVAISALCAALTKAVVIMEEDQAAGVMTWLAGSLADARWQTWQSFWPVALIGLIGAFLLAPSLNLLQLGEDNARNLGINLLRSKLVGSVLVLVLVGASISAVGSIGFVGLIVPHMARLLMGQDYRIFLPVAMVLGAALVTLADTLSRAVSYPMETPAGAILALIGAPFFIYLVRKRTL</sequence>
<feature type="transmembrane region" description="Helical" evidence="8">
    <location>
        <begin position="93"/>
        <end position="115"/>
    </location>
</feature>
<dbReference type="InterPro" id="IPR000522">
    <property type="entry name" value="ABC_transptr_permease_BtuC"/>
</dbReference>
<keyword evidence="5 8" id="KW-0812">Transmembrane</keyword>
<evidence type="ECO:0000256" key="1">
    <source>
        <dbReference type="ARBA" id="ARBA00004651"/>
    </source>
</evidence>
<dbReference type="Pfam" id="PF01032">
    <property type="entry name" value="FecCD"/>
    <property type="match status" value="1"/>
</dbReference>
<feature type="transmembrane region" description="Helical" evidence="8">
    <location>
        <begin position="201"/>
        <end position="221"/>
    </location>
</feature>
<keyword evidence="10" id="KW-1185">Reference proteome</keyword>
<dbReference type="PANTHER" id="PTHR30472">
    <property type="entry name" value="FERRIC ENTEROBACTIN TRANSPORT SYSTEM PERMEASE PROTEIN"/>
    <property type="match status" value="1"/>
</dbReference>
<dbReference type="InterPro" id="IPR037294">
    <property type="entry name" value="ABC_BtuC-like"/>
</dbReference>
<proteinExistence type="inferred from homology"/>
<evidence type="ECO:0000256" key="3">
    <source>
        <dbReference type="ARBA" id="ARBA00022448"/>
    </source>
</evidence>
<comment type="subcellular location">
    <subcellularLocation>
        <location evidence="1">Cell membrane</location>
        <topology evidence="1">Multi-pass membrane protein</topology>
    </subcellularLocation>
</comment>
<dbReference type="STRING" id="1137284.GCA_001418205_00686"/>
<dbReference type="AlphaFoldDB" id="A0A0K6IIB6"/>
<reference evidence="10" key="1">
    <citation type="submission" date="2015-08" db="EMBL/GenBank/DDBJ databases">
        <authorList>
            <person name="Varghese N."/>
        </authorList>
    </citation>
    <scope>NUCLEOTIDE SEQUENCE [LARGE SCALE GENOMIC DNA]</scope>
    <source>
        <strain evidence="10">JCM 18476</strain>
    </source>
</reference>
<dbReference type="EMBL" id="CYHG01000002">
    <property type="protein sequence ID" value="CUB02844.1"/>
    <property type="molecule type" value="Genomic_DNA"/>
</dbReference>
<keyword evidence="4" id="KW-1003">Cell membrane</keyword>